<keyword evidence="1" id="KW-0812">Transmembrane</keyword>
<comment type="caution">
    <text evidence="2">The sequence shown here is derived from an EMBL/GenBank/DDBJ whole genome shotgun (WGS) entry which is preliminary data.</text>
</comment>
<dbReference type="EMBL" id="JBHSKI010000001">
    <property type="protein sequence ID" value="MFC5170030.1"/>
    <property type="molecule type" value="Genomic_DNA"/>
</dbReference>
<keyword evidence="1" id="KW-0472">Membrane</keyword>
<protein>
    <submittedName>
        <fullName evidence="2">Uncharacterized protein</fullName>
    </submittedName>
</protein>
<dbReference type="Proteomes" id="UP001596208">
    <property type="component" value="Unassembled WGS sequence"/>
</dbReference>
<organism evidence="2 3">
    <name type="scientific">Streptomyces mutomycini</name>
    <dbReference type="NCBI Taxonomy" id="284036"/>
    <lineage>
        <taxon>Bacteria</taxon>
        <taxon>Bacillati</taxon>
        <taxon>Actinomycetota</taxon>
        <taxon>Actinomycetes</taxon>
        <taxon>Kitasatosporales</taxon>
        <taxon>Streptomycetaceae</taxon>
        <taxon>Streptomyces</taxon>
    </lineage>
</organism>
<feature type="transmembrane region" description="Helical" evidence="1">
    <location>
        <begin position="127"/>
        <end position="148"/>
    </location>
</feature>
<proteinExistence type="predicted"/>
<sequence length="149" mass="16344">MTSPASAPTATITPEAIKHLEFLQAVISRLSNGSFLIKGWTLTVAGIFFGVLAGRPGWPLAAAGLIPIVGFGLLDSYFLRQERLFRKLYDDVRRPGTGVELFSMNVQPYHSAVPWLTVVRSYTVVNFYGMIALIDVVFIGWGVVRALIS</sequence>
<reference evidence="3" key="1">
    <citation type="journal article" date="2019" name="Int. J. Syst. Evol. Microbiol.">
        <title>The Global Catalogue of Microorganisms (GCM) 10K type strain sequencing project: providing services to taxonomists for standard genome sequencing and annotation.</title>
        <authorList>
            <consortium name="The Broad Institute Genomics Platform"/>
            <consortium name="The Broad Institute Genome Sequencing Center for Infectious Disease"/>
            <person name="Wu L."/>
            <person name="Ma J."/>
        </authorList>
    </citation>
    <scope>NUCLEOTIDE SEQUENCE [LARGE SCALE GENOMIC DNA]</scope>
    <source>
        <strain evidence="3">CGMCC 4.1721</strain>
    </source>
</reference>
<name>A0ABW0AYP2_9ACTN</name>
<feature type="transmembrane region" description="Helical" evidence="1">
    <location>
        <begin position="35"/>
        <end position="54"/>
    </location>
</feature>
<evidence type="ECO:0000313" key="2">
    <source>
        <dbReference type="EMBL" id="MFC5170030.1"/>
    </source>
</evidence>
<keyword evidence="3" id="KW-1185">Reference proteome</keyword>
<accession>A0ABW0AYP2</accession>
<feature type="transmembrane region" description="Helical" evidence="1">
    <location>
        <begin position="60"/>
        <end position="79"/>
    </location>
</feature>
<gene>
    <name evidence="2" type="ORF">ACFPRK_05355</name>
</gene>
<keyword evidence="1" id="KW-1133">Transmembrane helix</keyword>
<evidence type="ECO:0000313" key="3">
    <source>
        <dbReference type="Proteomes" id="UP001596208"/>
    </source>
</evidence>
<evidence type="ECO:0000256" key="1">
    <source>
        <dbReference type="SAM" id="Phobius"/>
    </source>
</evidence>
<dbReference type="RefSeq" id="WP_053930668.1">
    <property type="nucleotide sequence ID" value="NZ_JBHSKI010000001.1"/>
</dbReference>